<dbReference type="EMBL" id="BQXH01000020">
    <property type="protein sequence ID" value="GKS82160.1"/>
    <property type="molecule type" value="Genomic_DNA"/>
</dbReference>
<reference evidence="7" key="1">
    <citation type="journal article" date="2022" name="Int. J. Syst. Evol. Microbiol.">
        <title>A novel species of lactic acid bacteria, Ligilactobacillus pabuli sp. nov., isolated from alfalfa silage.</title>
        <authorList>
            <person name="Tohno M."/>
            <person name="Tanizawa Y."/>
            <person name="Sawada H."/>
            <person name="Sakamoto M."/>
            <person name="Ohkuma M."/>
            <person name="Kobayashi H."/>
        </authorList>
    </citation>
    <scope>NUCLEOTIDE SEQUENCE</scope>
    <source>
        <strain evidence="7">AF129</strain>
    </source>
</reference>
<accession>A0ABQ5JJE3</accession>
<dbReference type="SUPFAM" id="SSF52540">
    <property type="entry name" value="P-loop containing nucleoside triphosphate hydrolases"/>
    <property type="match status" value="1"/>
</dbReference>
<dbReference type="Gene3D" id="3.40.50.300">
    <property type="entry name" value="P-loop containing nucleotide triphosphate hydrolases"/>
    <property type="match status" value="1"/>
</dbReference>
<dbReference type="PROSITE" id="PS00211">
    <property type="entry name" value="ABC_TRANSPORTER_1"/>
    <property type="match status" value="1"/>
</dbReference>
<gene>
    <name evidence="7" type="ORF">LPAF129_18460</name>
</gene>
<keyword evidence="4" id="KW-0547">Nucleotide-binding</keyword>
<dbReference type="PANTHER" id="PTHR43423">
    <property type="entry name" value="ABC TRANSPORTER I FAMILY MEMBER 17"/>
    <property type="match status" value="1"/>
</dbReference>
<keyword evidence="3" id="KW-0592">Phosphate transport</keyword>
<dbReference type="RefSeq" id="WP_244056479.1">
    <property type="nucleotide sequence ID" value="NZ_BQXH01000020.1"/>
</dbReference>
<dbReference type="SMART" id="SM00382">
    <property type="entry name" value="AAA"/>
    <property type="match status" value="1"/>
</dbReference>
<evidence type="ECO:0000256" key="4">
    <source>
        <dbReference type="ARBA" id="ARBA00022741"/>
    </source>
</evidence>
<protein>
    <submittedName>
        <fullName evidence="7">ABC transporter ATP-binding protein</fullName>
    </submittedName>
</protein>
<dbReference type="InterPro" id="IPR015856">
    <property type="entry name" value="ABC_transpr_CbiO/EcfA_su"/>
</dbReference>
<evidence type="ECO:0000313" key="8">
    <source>
        <dbReference type="Proteomes" id="UP001055149"/>
    </source>
</evidence>
<keyword evidence="5 7" id="KW-0067">ATP-binding</keyword>
<keyword evidence="8" id="KW-1185">Reference proteome</keyword>
<proteinExistence type="predicted"/>
<dbReference type="PROSITE" id="PS50893">
    <property type="entry name" value="ABC_TRANSPORTER_2"/>
    <property type="match status" value="1"/>
</dbReference>
<comment type="subcellular location">
    <subcellularLocation>
        <location evidence="1">Cell membrane</location>
        <topology evidence="1">Peripheral membrane protein</topology>
    </subcellularLocation>
</comment>
<evidence type="ECO:0000259" key="6">
    <source>
        <dbReference type="PROSITE" id="PS50893"/>
    </source>
</evidence>
<evidence type="ECO:0000313" key="7">
    <source>
        <dbReference type="EMBL" id="GKS82160.1"/>
    </source>
</evidence>
<dbReference type="InterPro" id="IPR003439">
    <property type="entry name" value="ABC_transporter-like_ATP-bd"/>
</dbReference>
<keyword evidence="2" id="KW-0813">Transport</keyword>
<sequence>MKQIVFEKVAYQVGQQQILHNISLQIDQGEVVTIAGPSGSGKSTLVKLLASLLTPTAGQIWYQGRDITQEEPVAYRRKVSYAMQQPTLFGKTVRENLQFPYELRQLDFDEQRALAGLQAVGLTAVYLDREVKNLSGGERQRVALLRNILILPEVLIMDEVTAGLDANNREIIAQLVAQLQQEGVTIIIVTHDEQEIARASRLVEIKQGQIMTGGQASEFSR</sequence>
<dbReference type="InterPro" id="IPR003593">
    <property type="entry name" value="AAA+_ATPase"/>
</dbReference>
<organism evidence="7 8">
    <name type="scientific">Ligilactobacillus pabuli</name>
    <dbReference type="NCBI Taxonomy" id="2886039"/>
    <lineage>
        <taxon>Bacteria</taxon>
        <taxon>Bacillati</taxon>
        <taxon>Bacillota</taxon>
        <taxon>Bacilli</taxon>
        <taxon>Lactobacillales</taxon>
        <taxon>Lactobacillaceae</taxon>
        <taxon>Ligilactobacillus</taxon>
    </lineage>
</organism>
<evidence type="ECO:0000256" key="1">
    <source>
        <dbReference type="ARBA" id="ARBA00004202"/>
    </source>
</evidence>
<evidence type="ECO:0000256" key="5">
    <source>
        <dbReference type="ARBA" id="ARBA00022840"/>
    </source>
</evidence>
<evidence type="ECO:0000256" key="2">
    <source>
        <dbReference type="ARBA" id="ARBA00022448"/>
    </source>
</evidence>
<dbReference type="Pfam" id="PF00005">
    <property type="entry name" value="ABC_tran"/>
    <property type="match status" value="1"/>
</dbReference>
<dbReference type="PANTHER" id="PTHR43423:SF1">
    <property type="entry name" value="ABC TRANSPORTER I FAMILY MEMBER 17"/>
    <property type="match status" value="1"/>
</dbReference>
<feature type="domain" description="ABC transporter" evidence="6">
    <location>
        <begin position="4"/>
        <end position="221"/>
    </location>
</feature>
<comment type="caution">
    <text evidence="7">The sequence shown here is derived from an EMBL/GenBank/DDBJ whole genome shotgun (WGS) entry which is preliminary data.</text>
</comment>
<dbReference type="Proteomes" id="UP001055149">
    <property type="component" value="Unassembled WGS sequence"/>
</dbReference>
<evidence type="ECO:0000256" key="3">
    <source>
        <dbReference type="ARBA" id="ARBA00022592"/>
    </source>
</evidence>
<dbReference type="InterPro" id="IPR017871">
    <property type="entry name" value="ABC_transporter-like_CS"/>
</dbReference>
<dbReference type="GO" id="GO:0005524">
    <property type="term" value="F:ATP binding"/>
    <property type="evidence" value="ECO:0007669"/>
    <property type="project" value="UniProtKB-KW"/>
</dbReference>
<dbReference type="InterPro" id="IPR027417">
    <property type="entry name" value="P-loop_NTPase"/>
</dbReference>
<name>A0ABQ5JJE3_9LACO</name>
<dbReference type="CDD" id="cd03225">
    <property type="entry name" value="ABC_cobalt_CbiO_domain1"/>
    <property type="match status" value="1"/>
</dbReference>